<evidence type="ECO:0000256" key="5">
    <source>
        <dbReference type="ARBA" id="ARBA00022777"/>
    </source>
</evidence>
<dbReference type="InterPro" id="IPR003594">
    <property type="entry name" value="HATPase_dom"/>
</dbReference>
<evidence type="ECO:0000256" key="4">
    <source>
        <dbReference type="ARBA" id="ARBA00022741"/>
    </source>
</evidence>
<evidence type="ECO:0000256" key="6">
    <source>
        <dbReference type="ARBA" id="ARBA00022840"/>
    </source>
</evidence>
<reference evidence="10 11" key="1">
    <citation type="submission" date="2017-08" db="EMBL/GenBank/DDBJ databases">
        <title>Infants hospitalized years apart are colonized by the same room-sourced microbial strains.</title>
        <authorList>
            <person name="Brooks B."/>
            <person name="Olm M.R."/>
            <person name="Firek B.A."/>
            <person name="Baker R."/>
            <person name="Thomas B.C."/>
            <person name="Morowitz M.J."/>
            <person name="Banfield J.F."/>
        </authorList>
    </citation>
    <scope>NUCLEOTIDE SEQUENCE [LARGE SCALE GENOMIC DNA]</scope>
    <source>
        <strain evidence="10">S2_018_000_R2_101</strain>
    </source>
</reference>
<dbReference type="EMBL" id="QFNN01000010">
    <property type="protein sequence ID" value="PZO91353.1"/>
    <property type="molecule type" value="Genomic_DNA"/>
</dbReference>
<dbReference type="Gene3D" id="3.30.450.20">
    <property type="entry name" value="PAS domain"/>
    <property type="match status" value="1"/>
</dbReference>
<dbReference type="PRINTS" id="PR00344">
    <property type="entry name" value="BCTRLSENSOR"/>
</dbReference>
<comment type="catalytic activity">
    <reaction evidence="1">
        <text>ATP + protein L-histidine = ADP + protein N-phospho-L-histidine.</text>
        <dbReference type="EC" id="2.7.13.3"/>
    </reaction>
</comment>
<evidence type="ECO:0000256" key="7">
    <source>
        <dbReference type="ARBA" id="ARBA00023012"/>
    </source>
</evidence>
<evidence type="ECO:0000256" key="2">
    <source>
        <dbReference type="ARBA" id="ARBA00012438"/>
    </source>
</evidence>
<name>A0A2W5AAR6_9SPHN</name>
<dbReference type="InterPro" id="IPR035965">
    <property type="entry name" value="PAS-like_dom_sf"/>
</dbReference>
<dbReference type="GO" id="GO:0005524">
    <property type="term" value="F:ATP binding"/>
    <property type="evidence" value="ECO:0007669"/>
    <property type="project" value="UniProtKB-KW"/>
</dbReference>
<dbReference type="PROSITE" id="PS50109">
    <property type="entry name" value="HIS_KIN"/>
    <property type="match status" value="1"/>
</dbReference>
<keyword evidence="5" id="KW-0418">Kinase</keyword>
<gene>
    <name evidence="10" type="ORF">DI623_03400</name>
</gene>
<dbReference type="Pfam" id="PF02518">
    <property type="entry name" value="HATPase_c"/>
    <property type="match status" value="1"/>
</dbReference>
<organism evidence="10 11">
    <name type="scientific">Sphingomonas sanxanigenens</name>
    <dbReference type="NCBI Taxonomy" id="397260"/>
    <lineage>
        <taxon>Bacteria</taxon>
        <taxon>Pseudomonadati</taxon>
        <taxon>Pseudomonadota</taxon>
        <taxon>Alphaproteobacteria</taxon>
        <taxon>Sphingomonadales</taxon>
        <taxon>Sphingomonadaceae</taxon>
        <taxon>Sphingomonas</taxon>
    </lineage>
</organism>
<keyword evidence="6 10" id="KW-0067">ATP-binding</keyword>
<proteinExistence type="predicted"/>
<evidence type="ECO:0000256" key="8">
    <source>
        <dbReference type="SAM" id="Phobius"/>
    </source>
</evidence>
<dbReference type="SMART" id="SM00387">
    <property type="entry name" value="HATPase_c"/>
    <property type="match status" value="1"/>
</dbReference>
<dbReference type="InterPro" id="IPR005467">
    <property type="entry name" value="His_kinase_dom"/>
</dbReference>
<keyword evidence="7" id="KW-0902">Two-component regulatory system</keyword>
<accession>A0A2W5AAR6</accession>
<feature type="transmembrane region" description="Helical" evidence="8">
    <location>
        <begin position="36"/>
        <end position="53"/>
    </location>
</feature>
<keyword evidence="8" id="KW-1133">Transmembrane helix</keyword>
<sequence length="446" mass="47453">MGFNARFTLGLLARLALLLGAVALLALSLTTPGLGAARIVAGLLVASAAWLLWRHVERTNREVARFVEAIRFGDMTARFGGAGMGGGFDELGAALDAGMARMRDERARDADIQRFHEALVDDAPAAILVVDPEGRITPINKSARRLFPVSAGVRAADYAPFGADLAAYLADRDPSRRRLVQLMLPTGPQRAMARSAAVQRLGGLTRVVVIQPIQDALNAVEVAAQSDLIRVLTHEIMNSMTPVTSLARTAAGLMRGIDDHGDPAIADAREAVETLSRRADGVMHFVETYRQVSRAPEIRRRRFAALPFAQELERLFAADWPADRATLTLAVAPADLGIDADPDLLAQVLINLLRNGAEAASAGGGKARLTLAMAAIQGGGVRIDVTDNGPGVPEAMRGDIFLPFFTTKAKGTGVGLSFARQIVLAHDGSIQIDDAPEGGARFRINI</sequence>
<dbReference type="AlphaFoldDB" id="A0A2W5AAR6"/>
<dbReference type="PANTHER" id="PTHR43065">
    <property type="entry name" value="SENSOR HISTIDINE KINASE"/>
    <property type="match status" value="1"/>
</dbReference>
<keyword evidence="8" id="KW-0812">Transmembrane</keyword>
<dbReference type="EC" id="2.7.13.3" evidence="2"/>
<comment type="caution">
    <text evidence="10">The sequence shown here is derived from an EMBL/GenBank/DDBJ whole genome shotgun (WGS) entry which is preliminary data.</text>
</comment>
<keyword evidence="4" id="KW-0547">Nucleotide-binding</keyword>
<dbReference type="Proteomes" id="UP000249066">
    <property type="component" value="Unassembled WGS sequence"/>
</dbReference>
<dbReference type="GO" id="GO:0000160">
    <property type="term" value="P:phosphorelay signal transduction system"/>
    <property type="evidence" value="ECO:0007669"/>
    <property type="project" value="UniProtKB-KW"/>
</dbReference>
<dbReference type="Gene3D" id="3.30.565.10">
    <property type="entry name" value="Histidine kinase-like ATPase, C-terminal domain"/>
    <property type="match status" value="1"/>
</dbReference>
<protein>
    <recommendedName>
        <fullName evidence="2">histidine kinase</fullName>
        <ecNumber evidence="2">2.7.13.3</ecNumber>
    </recommendedName>
</protein>
<keyword evidence="3" id="KW-0808">Transferase</keyword>
<evidence type="ECO:0000259" key="9">
    <source>
        <dbReference type="PROSITE" id="PS50109"/>
    </source>
</evidence>
<dbReference type="InterPro" id="IPR004358">
    <property type="entry name" value="Sig_transdc_His_kin-like_C"/>
</dbReference>
<dbReference type="GO" id="GO:0004673">
    <property type="term" value="F:protein histidine kinase activity"/>
    <property type="evidence" value="ECO:0007669"/>
    <property type="project" value="UniProtKB-EC"/>
</dbReference>
<dbReference type="InterPro" id="IPR036890">
    <property type="entry name" value="HATPase_C_sf"/>
</dbReference>
<feature type="domain" description="Histidine kinase" evidence="9">
    <location>
        <begin position="231"/>
        <end position="446"/>
    </location>
</feature>
<evidence type="ECO:0000313" key="10">
    <source>
        <dbReference type="EMBL" id="PZO91353.1"/>
    </source>
</evidence>
<dbReference type="PANTHER" id="PTHR43065:SF46">
    <property type="entry name" value="C4-DICARBOXYLATE TRANSPORT SENSOR PROTEIN DCTB"/>
    <property type="match status" value="1"/>
</dbReference>
<dbReference type="SUPFAM" id="SSF55785">
    <property type="entry name" value="PYP-like sensor domain (PAS domain)"/>
    <property type="match status" value="1"/>
</dbReference>
<evidence type="ECO:0000256" key="3">
    <source>
        <dbReference type="ARBA" id="ARBA00022679"/>
    </source>
</evidence>
<evidence type="ECO:0000313" key="11">
    <source>
        <dbReference type="Proteomes" id="UP000249066"/>
    </source>
</evidence>
<dbReference type="SUPFAM" id="SSF55874">
    <property type="entry name" value="ATPase domain of HSP90 chaperone/DNA topoisomerase II/histidine kinase"/>
    <property type="match status" value="1"/>
</dbReference>
<keyword evidence="8" id="KW-0472">Membrane</keyword>
<evidence type="ECO:0000256" key="1">
    <source>
        <dbReference type="ARBA" id="ARBA00000085"/>
    </source>
</evidence>